<feature type="region of interest" description="Disordered" evidence="1">
    <location>
        <begin position="578"/>
        <end position="629"/>
    </location>
</feature>
<evidence type="ECO:0000313" key="4">
    <source>
        <dbReference type="Proteomes" id="UP000245591"/>
    </source>
</evidence>
<dbReference type="Gene3D" id="1.20.900.10">
    <property type="entry name" value="Dbl homology (DH) domain"/>
    <property type="match status" value="1"/>
</dbReference>
<evidence type="ECO:0000256" key="1">
    <source>
        <dbReference type="SAM" id="MobiDB-lite"/>
    </source>
</evidence>
<evidence type="ECO:0000259" key="2">
    <source>
        <dbReference type="PROSITE" id="PS50010"/>
    </source>
</evidence>
<feature type="region of interest" description="Disordered" evidence="1">
    <location>
        <begin position="458"/>
        <end position="488"/>
    </location>
</feature>
<dbReference type="GO" id="GO:0005085">
    <property type="term" value="F:guanyl-nucleotide exchange factor activity"/>
    <property type="evidence" value="ECO:0007669"/>
    <property type="project" value="InterPro"/>
</dbReference>
<organism evidence="3 4">
    <name type="scientific">Smittium angustum</name>
    <dbReference type="NCBI Taxonomy" id="133377"/>
    <lineage>
        <taxon>Eukaryota</taxon>
        <taxon>Fungi</taxon>
        <taxon>Fungi incertae sedis</taxon>
        <taxon>Zoopagomycota</taxon>
        <taxon>Kickxellomycotina</taxon>
        <taxon>Harpellomycetes</taxon>
        <taxon>Harpellales</taxon>
        <taxon>Legeriomycetaceae</taxon>
        <taxon>Smittium</taxon>
    </lineage>
</organism>
<gene>
    <name evidence="3" type="ORF">BB558_000171</name>
</gene>
<dbReference type="SMART" id="SM00325">
    <property type="entry name" value="RhoGEF"/>
    <property type="match status" value="1"/>
</dbReference>
<feature type="compositionally biased region" description="Basic and acidic residues" evidence="1">
    <location>
        <begin position="339"/>
        <end position="351"/>
    </location>
</feature>
<reference evidence="3 4" key="1">
    <citation type="journal article" date="2018" name="MBio">
        <title>Comparative Genomics Reveals the Core Gene Toolbox for the Fungus-Insect Symbiosis.</title>
        <authorList>
            <person name="Wang Y."/>
            <person name="Stata M."/>
            <person name="Wang W."/>
            <person name="Stajich J.E."/>
            <person name="White M.M."/>
            <person name="Moncalvo J.M."/>
        </authorList>
    </citation>
    <scope>NUCLEOTIDE SEQUENCE [LARGE SCALE GENOMIC DNA]</scope>
    <source>
        <strain evidence="3 4">AUS-126-30</strain>
    </source>
</reference>
<feature type="compositionally biased region" description="Basic and acidic residues" evidence="1">
    <location>
        <begin position="323"/>
        <end position="332"/>
    </location>
</feature>
<feature type="region of interest" description="Disordered" evidence="1">
    <location>
        <begin position="127"/>
        <end position="154"/>
    </location>
</feature>
<dbReference type="EMBL" id="MBFU01000009">
    <property type="protein sequence ID" value="PWA03662.1"/>
    <property type="molecule type" value="Genomic_DNA"/>
</dbReference>
<feature type="compositionally biased region" description="Low complexity" evidence="1">
    <location>
        <begin position="916"/>
        <end position="927"/>
    </location>
</feature>
<keyword evidence="4" id="KW-1185">Reference proteome</keyword>
<dbReference type="InterPro" id="IPR000219">
    <property type="entry name" value="DH_dom"/>
</dbReference>
<feature type="compositionally biased region" description="Polar residues" evidence="1">
    <location>
        <begin position="296"/>
        <end position="308"/>
    </location>
</feature>
<name>A0A2U1JEY4_SMIAN</name>
<feature type="compositionally biased region" description="Basic and acidic residues" evidence="1">
    <location>
        <begin position="49"/>
        <end position="65"/>
    </location>
</feature>
<feature type="compositionally biased region" description="Polar residues" evidence="1">
    <location>
        <begin position="581"/>
        <end position="590"/>
    </location>
</feature>
<feature type="region of interest" description="Disordered" evidence="1">
    <location>
        <begin position="1960"/>
        <end position="1987"/>
    </location>
</feature>
<evidence type="ECO:0000313" key="3">
    <source>
        <dbReference type="EMBL" id="PWA03662.1"/>
    </source>
</evidence>
<dbReference type="SUPFAM" id="SSF48065">
    <property type="entry name" value="DBL homology domain (DH-domain)"/>
    <property type="match status" value="1"/>
</dbReference>
<feature type="compositionally biased region" description="Polar residues" evidence="1">
    <location>
        <begin position="358"/>
        <end position="374"/>
    </location>
</feature>
<feature type="compositionally biased region" description="Polar residues" evidence="1">
    <location>
        <begin position="35"/>
        <end position="48"/>
    </location>
</feature>
<feature type="domain" description="DH" evidence="2">
    <location>
        <begin position="1005"/>
        <end position="1254"/>
    </location>
</feature>
<dbReference type="InterPro" id="IPR035899">
    <property type="entry name" value="DBL_dom_sf"/>
</dbReference>
<dbReference type="Proteomes" id="UP000245591">
    <property type="component" value="Unassembled WGS sequence"/>
</dbReference>
<feature type="region of interest" description="Disordered" evidence="1">
    <location>
        <begin position="35"/>
        <end position="65"/>
    </location>
</feature>
<protein>
    <recommendedName>
        <fullName evidence="2">DH domain-containing protein</fullName>
    </recommendedName>
</protein>
<dbReference type="InterPro" id="IPR051092">
    <property type="entry name" value="FYVE_RhoGEF_PH"/>
</dbReference>
<feature type="compositionally biased region" description="Polar residues" evidence="1">
    <location>
        <begin position="242"/>
        <end position="267"/>
    </location>
</feature>
<dbReference type="PANTHER" id="PTHR12673">
    <property type="entry name" value="FACIOGENITAL DYSPLASIA PROTEIN"/>
    <property type="match status" value="1"/>
</dbReference>
<feature type="region of interest" description="Disordered" evidence="1">
    <location>
        <begin position="235"/>
        <end position="267"/>
    </location>
</feature>
<dbReference type="Pfam" id="PF00621">
    <property type="entry name" value="RhoGEF"/>
    <property type="match status" value="1"/>
</dbReference>
<dbReference type="PANTHER" id="PTHR12673:SF159">
    <property type="entry name" value="LD03170P"/>
    <property type="match status" value="1"/>
</dbReference>
<dbReference type="GO" id="GO:0005737">
    <property type="term" value="C:cytoplasm"/>
    <property type="evidence" value="ECO:0007669"/>
    <property type="project" value="TreeGrafter"/>
</dbReference>
<feature type="region of interest" description="Disordered" evidence="1">
    <location>
        <begin position="500"/>
        <end position="530"/>
    </location>
</feature>
<sequence>MHTTYEPSNLNTFSNTEKARNYFKNADQESSIISTSNSMKLTSSQKSLRVSEKQPKSDLSPREISHSPLPKILVLKQKPNNYEPIKKTTKSQIVQGYDSDKSISISKNITARISSNSTQILRKKVISSHEKSSGSASIKETEKIHPSPNLKNNISKAVSSDEHKYMSKDTKSKLEPLQKGTGLGIKIMSTGSGNIGNSRTTSLKQGKDISTTVNNIFRNEASETEEVKRTNKYRLDPKIRPNATNSKKFVSNRSNQPKTPDNLTLTDQAQNYKNLYKLNKKDYGTKLYSSTTQTNKTFTNQSSSTRPKSNAALRTHSSVFDINKNKGSHEKTIPSGYSTDRRSPADRKSSPADRGTTYKLNPQNKTTNSGTLTSTKYVPISGRLLELSKSRPRHLAETKKKIQEISKQAELKPLSIYAPQKKTSTPKLNNIKISKDRNYKKFDTNDLSLSKRTYLRTPISDYDSSNTSKFEDFPKNVDSPPKINLNPQTQNSILEDSSLVTHTPSNPEVLSSEGSYKEFSSPQNILNKPKNFQDSENLEMVSKNIEYQSIFDQSDQMYNSMYENTDVDKFSIHEIDKSESQKSNLTVQPTININKDKKNGNNDLKSERNSLNDYKDNEYTKKYSPNKTTSNYLALNQTQNQENLENNPQSMKPGSLNSPRLVSEFILDTQLTHNSLMDILDSDKAKTNIQDTETTETNHRKFFDTNIDHTLNNNMFDIKYQNSTENPLESKNHENKNITLSEDSKSIIESIETFSELYNESKNNYSVKNKENQDLVLPGKKMSIYEKHKYFSSLNVNFPLIPETEHENEQPFRVSKSSSILNGKNNRINQFKHPSSISLANDSIASSFEKRKPNLFIKSEMKPPSLSLSKEHKYLNKLRTDLVLNKSVPNFLERKAESIFDTNLKIGRSVSDDPPTKSSPEISSSLSKPSHLFKKSIIDLNFETEFESHIDKKLQSLENEILDSDSFRRDNYFNQDQITIKENVTSALRLEQILEHCSENIKNGSRNSVLKEIADSELVYLSDMYVLRDIFYSPSSSSDATNITKGFNEKDKDIIFGNLKDIIELTEHLVLEMSKVIEDEFLENLSFVTLADVFCNFSDSIEETYSVYCSQFENALSRISEITTEVNLGNLKSEGSVLFDKRQVLVSKTPKLKKSKSKTNQNSTFSLNLSKPKSLEDTLYSNSISEFLDEQQKLLVGKTGSWDLRSLLIKPVQRILKYHLLLSRLADLTENKFKDIYSQAAYRYVLVAENVNKANKPENSNGESSPTIIRNNTFSRLNTTSNISISKKKKSVSYVQPTVKLSDEDKKLFELNDKFNLWIDNLGIVLEKIHQWEDSFRSFAFQINIQSNFLLEFFYSNINSEYSSEKNDGFSSTDESFFLKDVKSLSTISNGPSVFDPRFNENWYNSNFKDIQKYANTSAEIFGSLFTKLVHQQLKKKVYIPLLQLIKVAQPVRKLSTRVTEVLYSNSNGDFHVNESFSSSLLSFLDAKKALISDIPKLICLQQEALGMIIFSINLIKKDFYSKATQLLSQEFEIPTVNNNLSTQLNGIENGKTHPVTFNIKPLENLWTQPILNQFIDNSSVPGDKRYIGITNNYLCGSESPNFYEIGYESELVHTSTFPSSQDCFSYLEDISSIFSGVKLFPFSDFCEPQFSERSKKLLNEKSKIPSFLKRPAAFASKLSRVANILSNGGKSSSSNIKLPPQSTNSYTTNRNSTFTFVQNDDEGFKSVSRKELSSSKFPSRSNSQSHTLGFSFIDSFTDGSNNVSELPVLDLAELSLWAIGESPRQDVDNQSIGGNHYLNGEVNSFPRPYNSRKTNHISSIDDFSSTESIDGGHLVHIVKNKDEYTNLESSTNRRKSSFAMVAPKVGRSTSASFDKRSTYMSSSGFSFLQKKKSDIFGSKIKRIKKHGRGPSMISMSSIGETESMSNYQVIDPPSPPYFEMSQERTSKLVRISRQLSEFSVSTGGMPQSTLPLPLSTTMNDSSIKPR</sequence>
<comment type="caution">
    <text evidence="3">The sequence shown here is derived from an EMBL/GenBank/DDBJ whole genome shotgun (WGS) entry which is preliminary data.</text>
</comment>
<feature type="region of interest" description="Disordered" evidence="1">
    <location>
        <begin position="906"/>
        <end position="927"/>
    </location>
</feature>
<feature type="compositionally biased region" description="Basic and acidic residues" evidence="1">
    <location>
        <begin position="594"/>
        <end position="621"/>
    </location>
</feature>
<feature type="region of interest" description="Disordered" evidence="1">
    <location>
        <begin position="296"/>
        <end position="374"/>
    </location>
</feature>
<accession>A0A2U1JEY4</accession>
<dbReference type="PROSITE" id="PS50010">
    <property type="entry name" value="DH_2"/>
    <property type="match status" value="1"/>
</dbReference>
<proteinExistence type="predicted"/>